<reference evidence="3" key="1">
    <citation type="submission" date="2021-02" db="EMBL/GenBank/DDBJ databases">
        <authorList>
            <person name="Nowell W R."/>
        </authorList>
    </citation>
    <scope>NUCLEOTIDE SEQUENCE</scope>
    <source>
        <strain evidence="3">Ploen Becks lab</strain>
    </source>
</reference>
<protein>
    <recommendedName>
        <fullName evidence="2">Amidase domain-containing protein</fullName>
    </recommendedName>
</protein>
<dbReference type="PANTHER" id="PTHR42678">
    <property type="entry name" value="AMIDASE"/>
    <property type="match status" value="1"/>
</dbReference>
<dbReference type="Pfam" id="PF01425">
    <property type="entry name" value="Amidase"/>
    <property type="match status" value="1"/>
</dbReference>
<evidence type="ECO:0000259" key="2">
    <source>
        <dbReference type="Pfam" id="PF01425"/>
    </source>
</evidence>
<dbReference type="OrthoDB" id="421993at2759"/>
<evidence type="ECO:0000313" key="3">
    <source>
        <dbReference type="EMBL" id="CAF0896550.1"/>
    </source>
</evidence>
<gene>
    <name evidence="3" type="ORF">OXX778_LOCUS11183</name>
</gene>
<dbReference type="Gene3D" id="3.90.1300.10">
    <property type="entry name" value="Amidase signature (AS) domain"/>
    <property type="match status" value="1"/>
</dbReference>
<feature type="signal peptide" evidence="1">
    <location>
        <begin position="1"/>
        <end position="19"/>
    </location>
</feature>
<dbReference type="InterPro" id="IPR036928">
    <property type="entry name" value="AS_sf"/>
</dbReference>
<sequence length="557" mass="61843">MLKILILSLIFVNFAICTAESSYLDSDPLFDFKIESIHKLIKSNKWSCVDVISYFLERSATYDPNVHAIISYNPNAIKRATQLDQQYRNNPNNISSLHCIPVIVKDNIDIAGIPTTAGIRPFRNQVPEKNAMVIDRLLKEGAVLISKANMAQLAIGALYQSDQVGLCLNPFDPRRTCSGSSSGSAAGISAGFGVVSLGSDTGGSIIGPASFNGVFGLRPPVDSNLIDGVLPVNLRKDSVGPFAKHIDDLIHTYSVLTDNSNLRIELAKTIDAKTLKVLIFKDFFDSFQHESANYKYDYFVDPILKPLINDSLTRIKNSGIQIVERYLTQTEKDSLTRLSKAVDESTLQCTIACLPKSYQDYWADAQRFGQDKPFSSFRNLMASPLLDIYWKTAFDAANLNLDMDLSVLCNGGCLTFDELNRQFLSFFNELVPADIDGLFLPSITSKVKLHSEAQLAGKDDNFGNLAIASGNGFLIMPSGFTPANQNEPDGLPFAMALVFRSNRQVNAFKVAKLYEMKQSFAKLPSSVPLLSKKYQQDKNVFTVVWNFFTSLFNFFRF</sequence>
<dbReference type="InterPro" id="IPR023631">
    <property type="entry name" value="Amidase_dom"/>
</dbReference>
<dbReference type="Proteomes" id="UP000663879">
    <property type="component" value="Unassembled WGS sequence"/>
</dbReference>
<dbReference type="EMBL" id="CAJNOC010001862">
    <property type="protein sequence ID" value="CAF0896550.1"/>
    <property type="molecule type" value="Genomic_DNA"/>
</dbReference>
<proteinExistence type="predicted"/>
<dbReference type="AlphaFoldDB" id="A0A813ZD19"/>
<organism evidence="3 4">
    <name type="scientific">Brachionus calyciflorus</name>
    <dbReference type="NCBI Taxonomy" id="104777"/>
    <lineage>
        <taxon>Eukaryota</taxon>
        <taxon>Metazoa</taxon>
        <taxon>Spiralia</taxon>
        <taxon>Gnathifera</taxon>
        <taxon>Rotifera</taxon>
        <taxon>Eurotatoria</taxon>
        <taxon>Monogononta</taxon>
        <taxon>Pseudotrocha</taxon>
        <taxon>Ploima</taxon>
        <taxon>Brachionidae</taxon>
        <taxon>Brachionus</taxon>
    </lineage>
</organism>
<dbReference type="PANTHER" id="PTHR42678:SF34">
    <property type="entry name" value="OS04G0183300 PROTEIN"/>
    <property type="match status" value="1"/>
</dbReference>
<feature type="domain" description="Amidase" evidence="2">
    <location>
        <begin position="50"/>
        <end position="261"/>
    </location>
</feature>
<evidence type="ECO:0000313" key="4">
    <source>
        <dbReference type="Proteomes" id="UP000663879"/>
    </source>
</evidence>
<comment type="caution">
    <text evidence="3">The sequence shown here is derived from an EMBL/GenBank/DDBJ whole genome shotgun (WGS) entry which is preliminary data.</text>
</comment>
<name>A0A813ZD19_9BILA</name>
<evidence type="ECO:0000256" key="1">
    <source>
        <dbReference type="SAM" id="SignalP"/>
    </source>
</evidence>
<accession>A0A813ZD19</accession>
<keyword evidence="4" id="KW-1185">Reference proteome</keyword>
<keyword evidence="1" id="KW-0732">Signal</keyword>
<feature type="chain" id="PRO_5032834544" description="Amidase domain-containing protein" evidence="1">
    <location>
        <begin position="20"/>
        <end position="557"/>
    </location>
</feature>
<dbReference type="SUPFAM" id="SSF75304">
    <property type="entry name" value="Amidase signature (AS) enzymes"/>
    <property type="match status" value="1"/>
</dbReference>